<evidence type="ECO:0000256" key="9">
    <source>
        <dbReference type="SAM" id="MobiDB-lite"/>
    </source>
</evidence>
<keyword evidence="4 12" id="KW-0347">Helicase</keyword>
<dbReference type="InterPro" id="IPR027417">
    <property type="entry name" value="P-loop_NTPase"/>
</dbReference>
<dbReference type="Pfam" id="PF19306">
    <property type="entry name" value="WHD_Lhr"/>
    <property type="match status" value="1"/>
</dbReference>
<sequence>MPRTLSSPKKVRAKTKAHDSAATAAEDALSLFHPITAQWFRAVFDGPTAPQVEGWPAIARGESTLILAPTGTGKTLTAFLWCIDKLMMRTAPEAERGCRVVYVSPLKALAVDVERNLRSPLVGIANMAQREGLAVRMPEISVRTGDTSQKERARFRKHPADILITTPESLYLLLTSEAGEGLRSVETVIIDEIHALVPTKRGAHMALSLERLEALTGRRLQRIGLSATQRPLEEVARFLGGAEGVGQRVGKSAGRQGGESASQRKAESDAALLTDVSGDDDAAEVAVRFRPVTVVNAGARKTLELRVEVPVEDMARLGQIEEQPSGPASQGPKRTSIWQSIYPRLLEIIQERTSTLIFVNARRVAERLAGALNELAGEPLARAHHGSLAATQRTEIEELLKAGEIKALVATSSLELGIDMGAIDLVIQIEAPPSVASGMQRIGRAGHQVGAPSNGIIFPKYRSDLVACAAVTRAMHEGHVEPTRFLRNPLDVLAQQMVAVVAHPPLGVQDAERRSKRGSDEEESPGISYAALFALVRSSAPFAGLNRGVFDGVLDMLAGRYPSDEFADLRPRITWDRAKNWITPRAGVKRIAILNGGTIPDRGTYGVFLAGERSKPVRVGELDEEMVFESRQGETFLLGASAWRIEEITHDRVLVSPAPGEAGKMPFWHGDQAGRPLEFGRRIGALVRELRDVPRSVAIARLTREHDLDPLAAENVLRYLADQELATVVVPDDQSIVIERVRDELGDWRVCVLTPFGSRIHAPWAMAVVAKVRANGGQDVETMWSEDGFVLRFPETDEAPSIEPILLEPVEAADLVLRQLGSTALFAAKFRESAARALLLPRRRADGRSPLWQQRKRAYDLLSVASQYASFPILLEAYRECLRDVFDMPALMEILRSVENRSLRVHTVDSRTPSPFASALLFSYVANYIYDGDAPLAERRAQALSIDQDQLRELMGDADLRELLDAGAIEETEEQLQGTVSDYKVRTMDGVHDLLLRIGDLTRGELRVRCVSDEVVESVARLMKARRVLEVGIAGEKRLIAVEDAARYRDALGVPLPPGLPTAFLTAAPDAMVDLLRRFARTHGPFTTQEAAGRFGLSAESVEAVLQRLVQIGRVVEGGFRPGGIHREWCDEEVLRTIRRKSLARLRKEVEPVEQRTLARLFTRWQGVVQPRRGLDALLDVIENLQGAPIPASILETEILPARLVGYKASDLDLLIAAGEVVWVGFEPLGERDGRMGLYLAEKLSMLWPPRVVPELSEKEAAIVAYLQVRGASFFQDLHEGVGGGYPGETLDALWGLVWKGMVTNDGVAALRAYCERSSGASKPARRVHKQGAVAFRSRRTTPPTGQGRWALQAAAFDVGRSGTEWSHAMAQQLLTRYGVVFRETAHAENLPGGFSAVYDVLKAMEESGRIRRGYFAAELGATQFAMPAAVDLLRSLRVLSEEKKPEMLQLAATDPANPYGALLRWPAADAGSSMTRSVGARVILCDGALVAYLRRGNPNMQVFLPEEEPQRSQVGRSLAEFLVERVQDRNDEGDVRAGMLITTVNGVPVAEHPMGKFLLDAGFAAAPMGFNVRKRQVVGSGGHA</sequence>
<comment type="caution">
    <text evidence="12">The sequence shown here is derived from an EMBL/GenBank/DDBJ whole genome shotgun (WGS) entry which is preliminary data.</text>
</comment>
<feature type="domain" description="Helicase ATP-binding" evidence="10">
    <location>
        <begin position="55"/>
        <end position="247"/>
    </location>
</feature>
<proteinExistence type="predicted"/>
<evidence type="ECO:0000256" key="2">
    <source>
        <dbReference type="ARBA" id="ARBA00022763"/>
    </source>
</evidence>
<dbReference type="Pfam" id="PF00270">
    <property type="entry name" value="DEAD"/>
    <property type="match status" value="1"/>
</dbReference>
<dbReference type="CDD" id="cd18796">
    <property type="entry name" value="SF2_C_LHR"/>
    <property type="match status" value="1"/>
</dbReference>
<dbReference type="GO" id="GO:0005524">
    <property type="term" value="F:ATP binding"/>
    <property type="evidence" value="ECO:0007669"/>
    <property type="project" value="UniProtKB-KW"/>
</dbReference>
<dbReference type="SMART" id="SM00490">
    <property type="entry name" value="HELICc"/>
    <property type="match status" value="1"/>
</dbReference>
<gene>
    <name evidence="12" type="ORF">EDE15_0740</name>
</gene>
<dbReference type="Proteomes" id="UP000269669">
    <property type="component" value="Unassembled WGS sequence"/>
</dbReference>
<keyword evidence="13" id="KW-1185">Reference proteome</keyword>
<keyword evidence="5" id="KW-0067">ATP-binding</keyword>
<evidence type="ECO:0000256" key="3">
    <source>
        <dbReference type="ARBA" id="ARBA00022801"/>
    </source>
</evidence>
<dbReference type="Pfam" id="PF08494">
    <property type="entry name" value="DEAD_assoc"/>
    <property type="match status" value="1"/>
</dbReference>
<dbReference type="InterPro" id="IPR052511">
    <property type="entry name" value="ATP-dep_Helicase"/>
</dbReference>
<name>A0A3R9QFA1_9BACT</name>
<evidence type="ECO:0000256" key="8">
    <source>
        <dbReference type="ARBA" id="ARBA00023235"/>
    </source>
</evidence>
<keyword evidence="3" id="KW-0378">Hydrolase</keyword>
<dbReference type="EMBL" id="RSDW01000001">
    <property type="protein sequence ID" value="RSL15257.1"/>
    <property type="molecule type" value="Genomic_DNA"/>
</dbReference>
<dbReference type="GO" id="GO:0004386">
    <property type="term" value="F:helicase activity"/>
    <property type="evidence" value="ECO:0007669"/>
    <property type="project" value="UniProtKB-KW"/>
</dbReference>
<evidence type="ECO:0000313" key="12">
    <source>
        <dbReference type="EMBL" id="RSL15257.1"/>
    </source>
</evidence>
<keyword evidence="1" id="KW-0547">Nucleotide-binding</keyword>
<keyword evidence="2" id="KW-0227">DNA damage</keyword>
<dbReference type="GO" id="GO:0003677">
    <property type="term" value="F:DNA binding"/>
    <property type="evidence" value="ECO:0007669"/>
    <property type="project" value="UniProtKB-KW"/>
</dbReference>
<dbReference type="InterPro" id="IPR055368">
    <property type="entry name" value="WH3_Lhr"/>
</dbReference>
<dbReference type="InterPro" id="IPR055369">
    <property type="entry name" value="WH2_Lhr"/>
</dbReference>
<protein>
    <submittedName>
        <fullName evidence="12">Lhr family ATP dependent helicase</fullName>
    </submittedName>
</protein>
<evidence type="ECO:0000259" key="11">
    <source>
        <dbReference type="PROSITE" id="PS51194"/>
    </source>
</evidence>
<accession>A0A3R9QFA1</accession>
<dbReference type="InterPro" id="IPR055367">
    <property type="entry name" value="WH4_Lhr"/>
</dbReference>
<dbReference type="InterPro" id="IPR011545">
    <property type="entry name" value="DEAD/DEAH_box_helicase_dom"/>
</dbReference>
<feature type="region of interest" description="Disordered" evidence="9">
    <location>
        <begin position="246"/>
        <end position="270"/>
    </location>
</feature>
<evidence type="ECO:0000313" key="13">
    <source>
        <dbReference type="Proteomes" id="UP000269669"/>
    </source>
</evidence>
<reference evidence="12 13" key="1">
    <citation type="submission" date="2018-12" db="EMBL/GenBank/DDBJ databases">
        <title>Sequencing of bacterial isolates from soil warming experiment in Harvard Forest, Massachusetts, USA.</title>
        <authorList>
            <person name="Deangelis K."/>
        </authorList>
    </citation>
    <scope>NUCLEOTIDE SEQUENCE [LARGE SCALE GENOMIC DNA]</scope>
    <source>
        <strain evidence="12 13">EB153</strain>
    </source>
</reference>
<dbReference type="OrthoDB" id="9774462at2"/>
<dbReference type="PROSITE" id="PS51194">
    <property type="entry name" value="HELICASE_CTER"/>
    <property type="match status" value="1"/>
</dbReference>
<dbReference type="SMART" id="SM00382">
    <property type="entry name" value="AAA"/>
    <property type="match status" value="1"/>
</dbReference>
<dbReference type="InterPro" id="IPR013701">
    <property type="entry name" value="Lhr-like_DEAD/DEAH_assoc"/>
</dbReference>
<keyword evidence="6" id="KW-0238">DNA-binding</keyword>
<feature type="domain" description="Helicase C-terminal" evidence="11">
    <location>
        <begin position="341"/>
        <end position="501"/>
    </location>
</feature>
<dbReference type="Pfam" id="PF23236">
    <property type="entry name" value="WHD_2nd_Lhr"/>
    <property type="match status" value="1"/>
</dbReference>
<dbReference type="Pfam" id="PF23235">
    <property type="entry name" value="WHD_3rd_Lhr"/>
    <property type="match status" value="1"/>
</dbReference>
<evidence type="ECO:0000256" key="4">
    <source>
        <dbReference type="ARBA" id="ARBA00022806"/>
    </source>
</evidence>
<dbReference type="GO" id="GO:0016887">
    <property type="term" value="F:ATP hydrolysis activity"/>
    <property type="evidence" value="ECO:0007669"/>
    <property type="project" value="TreeGrafter"/>
</dbReference>
<dbReference type="Pfam" id="PF23234">
    <property type="entry name" value="WHD_4th_Lhr"/>
    <property type="match status" value="1"/>
</dbReference>
<dbReference type="Gene3D" id="3.40.50.300">
    <property type="entry name" value="P-loop containing nucleotide triphosphate hydrolases"/>
    <property type="match status" value="2"/>
</dbReference>
<dbReference type="PANTHER" id="PTHR47962">
    <property type="entry name" value="ATP-DEPENDENT HELICASE LHR-RELATED-RELATED"/>
    <property type="match status" value="1"/>
</dbReference>
<dbReference type="GO" id="GO:0006281">
    <property type="term" value="P:DNA repair"/>
    <property type="evidence" value="ECO:0007669"/>
    <property type="project" value="UniProtKB-KW"/>
</dbReference>
<dbReference type="InterPro" id="IPR001650">
    <property type="entry name" value="Helicase_C-like"/>
</dbReference>
<evidence type="ECO:0000256" key="7">
    <source>
        <dbReference type="ARBA" id="ARBA00023204"/>
    </source>
</evidence>
<dbReference type="PANTHER" id="PTHR47962:SF5">
    <property type="entry name" value="ATP-DEPENDENT HELICASE LHR-RELATED"/>
    <property type="match status" value="1"/>
</dbReference>
<dbReference type="SUPFAM" id="SSF52540">
    <property type="entry name" value="P-loop containing nucleoside triphosphate hydrolases"/>
    <property type="match status" value="1"/>
</dbReference>
<organism evidence="12 13">
    <name type="scientific">Edaphobacter aggregans</name>
    <dbReference type="NCBI Taxonomy" id="570835"/>
    <lineage>
        <taxon>Bacteria</taxon>
        <taxon>Pseudomonadati</taxon>
        <taxon>Acidobacteriota</taxon>
        <taxon>Terriglobia</taxon>
        <taxon>Terriglobales</taxon>
        <taxon>Acidobacteriaceae</taxon>
        <taxon>Edaphobacter</taxon>
    </lineage>
</organism>
<dbReference type="PROSITE" id="PS51192">
    <property type="entry name" value="HELICASE_ATP_BIND_1"/>
    <property type="match status" value="1"/>
</dbReference>
<evidence type="ECO:0000256" key="6">
    <source>
        <dbReference type="ARBA" id="ARBA00023125"/>
    </source>
</evidence>
<evidence type="ECO:0000256" key="5">
    <source>
        <dbReference type="ARBA" id="ARBA00022840"/>
    </source>
</evidence>
<keyword evidence="7" id="KW-0234">DNA repair</keyword>
<dbReference type="InterPro" id="IPR003593">
    <property type="entry name" value="AAA+_ATPase"/>
</dbReference>
<evidence type="ECO:0000256" key="1">
    <source>
        <dbReference type="ARBA" id="ARBA00022741"/>
    </source>
</evidence>
<keyword evidence="8" id="KW-0413">Isomerase</keyword>
<dbReference type="InterPro" id="IPR014001">
    <property type="entry name" value="Helicase_ATP-bd"/>
</dbReference>
<dbReference type="SMART" id="SM00487">
    <property type="entry name" value="DEXDc"/>
    <property type="match status" value="1"/>
</dbReference>
<dbReference type="Pfam" id="PF00271">
    <property type="entry name" value="Helicase_C"/>
    <property type="match status" value="1"/>
</dbReference>
<dbReference type="InterPro" id="IPR045628">
    <property type="entry name" value="Lhr_WH_dom"/>
</dbReference>
<dbReference type="RefSeq" id="WP_125484021.1">
    <property type="nucleotide sequence ID" value="NZ_RSDW01000001.1"/>
</dbReference>
<evidence type="ECO:0000259" key="10">
    <source>
        <dbReference type="PROSITE" id="PS51192"/>
    </source>
</evidence>